<keyword evidence="4" id="KW-1003">Cell membrane</keyword>
<keyword evidence="6" id="KW-0460">Magnesium</keyword>
<dbReference type="Proteomes" id="UP000536685">
    <property type="component" value="Unassembled WGS sequence"/>
</dbReference>
<keyword evidence="15" id="KW-1185">Reference proteome</keyword>
<dbReference type="PANTHER" id="PTHR46494">
    <property type="entry name" value="CORA FAMILY METAL ION TRANSPORTER (EUROFUNG)"/>
    <property type="match status" value="1"/>
</dbReference>
<evidence type="ECO:0000256" key="13">
    <source>
        <dbReference type="SAM" id="Phobius"/>
    </source>
</evidence>
<keyword evidence="7 13" id="KW-1133">Transmembrane helix</keyword>
<dbReference type="InterPro" id="IPR045863">
    <property type="entry name" value="CorA_TM1_TM2"/>
</dbReference>
<evidence type="ECO:0000256" key="1">
    <source>
        <dbReference type="ARBA" id="ARBA00004651"/>
    </source>
</evidence>
<sequence>MSPDFRKPFRGLSRSKPTPAAEPELFADEPASARSSLVNNAIYRDGCRVETPTSLDTTYLALDHHADSMAWIGLYRPSIDELTSLAGQFGLHELAVEDAVLAHQRPKLERYGETLFVVLRAARYLDDAEEVEFGELHIFIGPNFVITVRHSESPDLSLVRSRLEESPDLLARGTEAVLYAILDAVVDGYAPVVAGIAKDIDEIETQVFDGDPRVSRRIYELSREVIDFQRAAQPLIGILDQISSGFDKYSIAVDLQQYLRDVADHVTHVTERIEEFRILLRDILTVNATLVAQRQNDDMQKITESSNRQAEEARKISAWAAIFFAPTLVTGIYGMNFALMPELDWAFGYPAALLLMVAVGGTLFAVFRKRHWL</sequence>
<comment type="similarity">
    <text evidence="2">Belongs to the CorA metal ion transporter (MIT) (TC 1.A.35) family.</text>
</comment>
<evidence type="ECO:0000256" key="9">
    <source>
        <dbReference type="ARBA" id="ARBA00023136"/>
    </source>
</evidence>
<comment type="caution">
    <text evidence="14">The sequence shown here is derived from an EMBL/GenBank/DDBJ whole genome shotgun (WGS) entry which is preliminary data.</text>
</comment>
<dbReference type="Gene3D" id="1.20.58.340">
    <property type="entry name" value="Magnesium transport protein CorA, transmembrane region"/>
    <property type="match status" value="2"/>
</dbReference>
<keyword evidence="3" id="KW-0813">Transport</keyword>
<evidence type="ECO:0000256" key="3">
    <source>
        <dbReference type="ARBA" id="ARBA00022448"/>
    </source>
</evidence>
<organism evidence="14 15">
    <name type="scientific">Conyzicola lurida</name>
    <dbReference type="NCBI Taxonomy" id="1172621"/>
    <lineage>
        <taxon>Bacteria</taxon>
        <taxon>Bacillati</taxon>
        <taxon>Actinomycetota</taxon>
        <taxon>Actinomycetes</taxon>
        <taxon>Micrococcales</taxon>
        <taxon>Microbacteriaceae</taxon>
        <taxon>Conyzicola</taxon>
    </lineage>
</organism>
<evidence type="ECO:0000256" key="10">
    <source>
        <dbReference type="ARBA" id="ARBA00034269"/>
    </source>
</evidence>
<comment type="catalytic activity">
    <reaction evidence="10">
        <text>Mg(2+)(in) = Mg(2+)(out)</text>
        <dbReference type="Rhea" id="RHEA:29827"/>
        <dbReference type="ChEBI" id="CHEBI:18420"/>
    </reaction>
</comment>
<dbReference type="Pfam" id="PF01544">
    <property type="entry name" value="CorA"/>
    <property type="match status" value="1"/>
</dbReference>
<evidence type="ECO:0000313" key="15">
    <source>
        <dbReference type="Proteomes" id="UP000536685"/>
    </source>
</evidence>
<dbReference type="InterPro" id="IPR002523">
    <property type="entry name" value="MgTranspt_CorA/ZnTranspt_ZntB"/>
</dbReference>
<evidence type="ECO:0000256" key="4">
    <source>
        <dbReference type="ARBA" id="ARBA00022475"/>
    </source>
</evidence>
<evidence type="ECO:0000256" key="2">
    <source>
        <dbReference type="ARBA" id="ARBA00009765"/>
    </source>
</evidence>
<evidence type="ECO:0000256" key="8">
    <source>
        <dbReference type="ARBA" id="ARBA00023065"/>
    </source>
</evidence>
<accession>A0A841ANL7</accession>
<comment type="function">
    <text evidence="11">Mediates influx of magnesium ions. Alternates between open and closed states. Activated by low cytoplasmic Mg(2+) levels. Inactive when cytoplasmic Mg(2+) levels are high.</text>
</comment>
<comment type="subcellular location">
    <subcellularLocation>
        <location evidence="1">Cell membrane</location>
        <topology evidence="1">Multi-pass membrane protein</topology>
    </subcellularLocation>
</comment>
<feature type="region of interest" description="Disordered" evidence="12">
    <location>
        <begin position="1"/>
        <end position="28"/>
    </location>
</feature>
<dbReference type="GO" id="GO:0015087">
    <property type="term" value="F:cobalt ion transmembrane transporter activity"/>
    <property type="evidence" value="ECO:0007669"/>
    <property type="project" value="TreeGrafter"/>
</dbReference>
<dbReference type="RefSeq" id="WP_184237508.1">
    <property type="nucleotide sequence ID" value="NZ_JACHMJ010000001.1"/>
</dbReference>
<dbReference type="GO" id="GO:0005886">
    <property type="term" value="C:plasma membrane"/>
    <property type="evidence" value="ECO:0007669"/>
    <property type="project" value="UniProtKB-SubCell"/>
</dbReference>
<feature type="transmembrane region" description="Helical" evidence="13">
    <location>
        <begin position="347"/>
        <end position="367"/>
    </location>
</feature>
<evidence type="ECO:0000256" key="5">
    <source>
        <dbReference type="ARBA" id="ARBA00022692"/>
    </source>
</evidence>
<dbReference type="EMBL" id="JACHMJ010000001">
    <property type="protein sequence ID" value="MBB5843914.1"/>
    <property type="molecule type" value="Genomic_DNA"/>
</dbReference>
<protein>
    <submittedName>
        <fullName evidence="14">Magnesium transporter</fullName>
    </submittedName>
</protein>
<reference evidence="14 15" key="1">
    <citation type="submission" date="2020-08" db="EMBL/GenBank/DDBJ databases">
        <title>Sequencing the genomes of 1000 actinobacteria strains.</title>
        <authorList>
            <person name="Klenk H.-P."/>
        </authorList>
    </citation>
    <scope>NUCLEOTIDE SEQUENCE [LARGE SCALE GENOMIC DNA]</scope>
    <source>
        <strain evidence="14 15">DSM 105784</strain>
    </source>
</reference>
<evidence type="ECO:0000313" key="14">
    <source>
        <dbReference type="EMBL" id="MBB5843914.1"/>
    </source>
</evidence>
<dbReference type="PANTHER" id="PTHR46494:SF1">
    <property type="entry name" value="CORA FAMILY METAL ION TRANSPORTER (EUROFUNG)"/>
    <property type="match status" value="1"/>
</dbReference>
<dbReference type="GO" id="GO:0015095">
    <property type="term" value="F:magnesium ion transmembrane transporter activity"/>
    <property type="evidence" value="ECO:0007669"/>
    <property type="project" value="TreeGrafter"/>
</dbReference>
<evidence type="ECO:0000256" key="12">
    <source>
        <dbReference type="SAM" id="MobiDB-lite"/>
    </source>
</evidence>
<evidence type="ECO:0000256" key="7">
    <source>
        <dbReference type="ARBA" id="ARBA00022989"/>
    </source>
</evidence>
<proteinExistence type="inferred from homology"/>
<name>A0A841ANL7_9MICO</name>
<dbReference type="GO" id="GO:0000287">
    <property type="term" value="F:magnesium ion binding"/>
    <property type="evidence" value="ECO:0007669"/>
    <property type="project" value="TreeGrafter"/>
</dbReference>
<evidence type="ECO:0000256" key="6">
    <source>
        <dbReference type="ARBA" id="ARBA00022842"/>
    </source>
</evidence>
<dbReference type="CDD" id="cd12830">
    <property type="entry name" value="MtCorA-like"/>
    <property type="match status" value="1"/>
</dbReference>
<gene>
    <name evidence="14" type="ORF">HD599_002237</name>
</gene>
<dbReference type="SUPFAM" id="SSF144083">
    <property type="entry name" value="Magnesium transport protein CorA, transmembrane region"/>
    <property type="match status" value="1"/>
</dbReference>
<dbReference type="FunFam" id="1.20.58.340:FF:000004">
    <property type="entry name" value="Magnesium transport protein CorA"/>
    <property type="match status" value="1"/>
</dbReference>
<evidence type="ECO:0000256" key="11">
    <source>
        <dbReference type="ARBA" id="ARBA00045497"/>
    </source>
</evidence>
<dbReference type="GO" id="GO:0050897">
    <property type="term" value="F:cobalt ion binding"/>
    <property type="evidence" value="ECO:0007669"/>
    <property type="project" value="TreeGrafter"/>
</dbReference>
<keyword evidence="5 13" id="KW-0812">Transmembrane</keyword>
<dbReference type="InterPro" id="IPR045861">
    <property type="entry name" value="CorA_cytoplasmic_dom"/>
</dbReference>
<dbReference type="Gene3D" id="3.30.460.20">
    <property type="entry name" value="CorA soluble domain-like"/>
    <property type="match status" value="1"/>
</dbReference>
<dbReference type="AlphaFoldDB" id="A0A841ANL7"/>
<keyword evidence="8" id="KW-0406">Ion transport</keyword>
<keyword evidence="9 13" id="KW-0472">Membrane</keyword>
<feature type="transmembrane region" description="Helical" evidence="13">
    <location>
        <begin position="316"/>
        <end position="335"/>
    </location>
</feature>
<dbReference type="SUPFAM" id="SSF143865">
    <property type="entry name" value="CorA soluble domain-like"/>
    <property type="match status" value="1"/>
</dbReference>